<dbReference type="Pfam" id="PF02272">
    <property type="entry name" value="DHHA1"/>
    <property type="match status" value="1"/>
</dbReference>
<proteinExistence type="predicted"/>
<dbReference type="SUPFAM" id="SSF64182">
    <property type="entry name" value="DHH phosphoesterases"/>
    <property type="match status" value="1"/>
</dbReference>
<evidence type="ECO:0000259" key="1">
    <source>
        <dbReference type="Pfam" id="PF02272"/>
    </source>
</evidence>
<keyword evidence="3" id="KW-1185">Reference proteome</keyword>
<dbReference type="InterPro" id="IPR038763">
    <property type="entry name" value="DHH_sf"/>
</dbReference>
<sequence>MTNFDVFNGDADGIISLVQLRLAAPKQAELITGIKRDISLVKQIPIAAINEHSSVTILDISMEKNADALHAVLKTGASVMYSDHHRSGEIPNVVNLNAHIDLDANTCTSLIVDNLLAGQFHDWAIAAAFGDNLIKVATELCKKQGYSAEQVEQLKELGTLVNYNGYGATTDDLAFHPADLFKQLVQYSSPFDCIKDPSSAFHTLKSAFDSDFNQALSADVLHESELAKAVLLEDAAWSRRISGTYGNHLANESPDTAHIVVTVVDDAHYLISLRAPLNNKTGAGDICATFETGGGRAAAAGINLLPKQDLPKLITAVERYYA</sequence>
<dbReference type="RefSeq" id="WP_272182365.1">
    <property type="nucleotide sequence ID" value="NZ_JAQOMS010000002.1"/>
</dbReference>
<feature type="domain" description="DHHA1" evidence="1">
    <location>
        <begin position="234"/>
        <end position="320"/>
    </location>
</feature>
<dbReference type="InterPro" id="IPR003156">
    <property type="entry name" value="DHHA1_dom"/>
</dbReference>
<accession>A0ABT5FJH6</accession>
<protein>
    <submittedName>
        <fullName evidence="2">DHH family phosphoesterase</fullName>
    </submittedName>
</protein>
<evidence type="ECO:0000313" key="3">
    <source>
        <dbReference type="Proteomes" id="UP001528411"/>
    </source>
</evidence>
<comment type="caution">
    <text evidence="2">The sequence shown here is derived from an EMBL/GenBank/DDBJ whole genome shotgun (WGS) entry which is preliminary data.</text>
</comment>
<organism evidence="2 3">
    <name type="scientific">Psychrosphaera algicola</name>
    <dbReference type="NCBI Taxonomy" id="3023714"/>
    <lineage>
        <taxon>Bacteria</taxon>
        <taxon>Pseudomonadati</taxon>
        <taxon>Pseudomonadota</taxon>
        <taxon>Gammaproteobacteria</taxon>
        <taxon>Alteromonadales</taxon>
        <taxon>Pseudoalteromonadaceae</taxon>
        <taxon>Psychrosphaera</taxon>
    </lineage>
</organism>
<reference evidence="2 3" key="1">
    <citation type="submission" date="2023-01" db="EMBL/GenBank/DDBJ databases">
        <title>Psychrosphaera sp. nov., isolated from marine algae.</title>
        <authorList>
            <person name="Bayburt H."/>
            <person name="Choi B.J."/>
            <person name="Kim J.M."/>
            <person name="Choi D.G."/>
            <person name="Jeon C.O."/>
        </authorList>
    </citation>
    <scope>NUCLEOTIDE SEQUENCE [LARGE SCALE GENOMIC DNA]</scope>
    <source>
        <strain evidence="2 3">G1-22</strain>
    </source>
</reference>
<dbReference type="Proteomes" id="UP001528411">
    <property type="component" value="Unassembled WGS sequence"/>
</dbReference>
<evidence type="ECO:0000313" key="2">
    <source>
        <dbReference type="EMBL" id="MDC2891361.1"/>
    </source>
</evidence>
<dbReference type="EMBL" id="JAQOMS010000002">
    <property type="protein sequence ID" value="MDC2891361.1"/>
    <property type="molecule type" value="Genomic_DNA"/>
</dbReference>
<name>A0ABT5FJH6_9GAMM</name>
<gene>
    <name evidence="2" type="ORF">PN838_24705</name>
</gene>